<reference evidence="2" key="1">
    <citation type="submission" date="2019-01" db="EMBL/GenBank/DDBJ databases">
        <authorList>
            <person name="De Villiers E.-M."/>
        </authorList>
    </citation>
    <scope>NUCLEOTIDE SEQUENCE</scope>
    <source>
        <strain evidence="2">C2MI.1A.3</strain>
        <strain evidence="1">C2MI.9A.1</strain>
    </source>
</reference>
<protein>
    <submittedName>
        <fullName evidence="2">Uncharacterized protein</fullName>
    </submittedName>
</protein>
<organism evidence="2">
    <name type="scientific">SPHINX/BMMF group 2 DNA sequence</name>
    <dbReference type="NCBI Taxonomy" id="2502152"/>
    <lineage>
        <taxon>unclassified sequences</taxon>
    </lineage>
</organism>
<name>A0A484HKP7_9ZZZZ</name>
<dbReference type="EMBL" id="LR215538">
    <property type="protein sequence ID" value="VEV85553.1"/>
    <property type="molecule type" value="Unassigned_DNA"/>
</dbReference>
<feature type="non-terminal residue" evidence="2">
    <location>
        <position position="97"/>
    </location>
</feature>
<proteinExistence type="predicted"/>
<accession>A0A484HKP7</accession>
<evidence type="ECO:0000313" key="2">
    <source>
        <dbReference type="EMBL" id="VEV85752.1"/>
    </source>
</evidence>
<sequence length="97" mass="10699">MIKLEGIVLNVFTQQGGKDKKTGDQFADRDKVQILGAMDLPNGDVKNELFTLSVENYRDFKDFLNKKICIAVGAMASGRNVIFYVAKGAQPVLAETM</sequence>
<dbReference type="EMBL" id="LR215585">
    <property type="protein sequence ID" value="VEV85752.1"/>
    <property type="molecule type" value="Unassigned_DNA"/>
</dbReference>
<evidence type="ECO:0000313" key="1">
    <source>
        <dbReference type="EMBL" id="VEV85553.1"/>
    </source>
</evidence>
<dbReference type="AlphaFoldDB" id="A0A484HKP7"/>